<keyword evidence="2 8" id="KW-0813">Transport</keyword>
<evidence type="ECO:0000313" key="14">
    <source>
        <dbReference type="Proteomes" id="UP001597601"/>
    </source>
</evidence>
<feature type="domain" description="TonB-dependent receptor-like beta-barrel" evidence="11">
    <location>
        <begin position="506"/>
        <end position="1038"/>
    </location>
</feature>
<evidence type="ECO:0000256" key="6">
    <source>
        <dbReference type="ARBA" id="ARBA00023136"/>
    </source>
</evidence>
<dbReference type="SUPFAM" id="SSF49464">
    <property type="entry name" value="Carboxypeptidase regulatory domain-like"/>
    <property type="match status" value="1"/>
</dbReference>
<dbReference type="Proteomes" id="UP001597601">
    <property type="component" value="Unassembled WGS sequence"/>
</dbReference>
<evidence type="ECO:0000256" key="2">
    <source>
        <dbReference type="ARBA" id="ARBA00022448"/>
    </source>
</evidence>
<comment type="caution">
    <text evidence="13">The sequence shown here is derived from an EMBL/GenBank/DDBJ whole genome shotgun (WGS) entry which is preliminary data.</text>
</comment>
<keyword evidence="14" id="KW-1185">Reference proteome</keyword>
<comment type="similarity">
    <text evidence="8 9">Belongs to the TonB-dependent receptor family.</text>
</comment>
<accession>A0ABW5XLU2</accession>
<evidence type="ECO:0000256" key="5">
    <source>
        <dbReference type="ARBA" id="ARBA00023077"/>
    </source>
</evidence>
<dbReference type="Gene3D" id="2.60.40.1120">
    <property type="entry name" value="Carboxypeptidase-like, regulatory domain"/>
    <property type="match status" value="1"/>
</dbReference>
<evidence type="ECO:0000259" key="12">
    <source>
        <dbReference type="Pfam" id="PF07715"/>
    </source>
</evidence>
<gene>
    <name evidence="13" type="ORF">ACFSYC_03660</name>
</gene>
<dbReference type="InterPro" id="IPR008969">
    <property type="entry name" value="CarboxyPept-like_regulatory"/>
</dbReference>
<evidence type="ECO:0000256" key="3">
    <source>
        <dbReference type="ARBA" id="ARBA00022452"/>
    </source>
</evidence>
<keyword evidence="4 8" id="KW-0812">Transmembrane</keyword>
<proteinExistence type="inferred from homology"/>
<keyword evidence="10" id="KW-1133">Transmembrane helix</keyword>
<protein>
    <submittedName>
        <fullName evidence="13">SusC/RagA family TonB-linked outer membrane protein</fullName>
    </submittedName>
</protein>
<dbReference type="InterPro" id="IPR039426">
    <property type="entry name" value="TonB-dep_rcpt-like"/>
</dbReference>
<dbReference type="InterPro" id="IPR023997">
    <property type="entry name" value="TonB-dep_OMP_SusC/RagA_CS"/>
</dbReference>
<evidence type="ECO:0000256" key="7">
    <source>
        <dbReference type="ARBA" id="ARBA00023237"/>
    </source>
</evidence>
<dbReference type="InterPro" id="IPR036942">
    <property type="entry name" value="Beta-barrel_TonB_sf"/>
</dbReference>
<dbReference type="InterPro" id="IPR023996">
    <property type="entry name" value="TonB-dep_OMP_SusC/RagA"/>
</dbReference>
<evidence type="ECO:0000259" key="11">
    <source>
        <dbReference type="Pfam" id="PF00593"/>
    </source>
</evidence>
<evidence type="ECO:0000256" key="4">
    <source>
        <dbReference type="ARBA" id="ARBA00022692"/>
    </source>
</evidence>
<dbReference type="NCBIfam" id="TIGR04057">
    <property type="entry name" value="SusC_RagA_signa"/>
    <property type="match status" value="1"/>
</dbReference>
<dbReference type="Pfam" id="PF07715">
    <property type="entry name" value="Plug"/>
    <property type="match status" value="1"/>
</dbReference>
<dbReference type="SUPFAM" id="SSF56935">
    <property type="entry name" value="Porins"/>
    <property type="match status" value="1"/>
</dbReference>
<dbReference type="Pfam" id="PF13715">
    <property type="entry name" value="CarbopepD_reg_2"/>
    <property type="match status" value="1"/>
</dbReference>
<dbReference type="NCBIfam" id="TIGR04056">
    <property type="entry name" value="OMP_RagA_SusC"/>
    <property type="match status" value="1"/>
</dbReference>
<evidence type="ECO:0000256" key="8">
    <source>
        <dbReference type="PROSITE-ProRule" id="PRU01360"/>
    </source>
</evidence>
<feature type="domain" description="TonB-dependent receptor plug" evidence="12">
    <location>
        <begin position="152"/>
        <end position="261"/>
    </location>
</feature>
<dbReference type="InterPro" id="IPR037066">
    <property type="entry name" value="Plug_dom_sf"/>
</dbReference>
<dbReference type="Gene3D" id="2.40.170.20">
    <property type="entry name" value="TonB-dependent receptor, beta-barrel domain"/>
    <property type="match status" value="1"/>
</dbReference>
<reference evidence="14" key="1">
    <citation type="journal article" date="2019" name="Int. J. Syst. Evol. Microbiol.">
        <title>The Global Catalogue of Microorganisms (GCM) 10K type strain sequencing project: providing services to taxonomists for standard genome sequencing and annotation.</title>
        <authorList>
            <consortium name="The Broad Institute Genomics Platform"/>
            <consortium name="The Broad Institute Genome Sequencing Center for Infectious Disease"/>
            <person name="Wu L."/>
            <person name="Ma J."/>
        </authorList>
    </citation>
    <scope>NUCLEOTIDE SEQUENCE [LARGE SCALE GENOMIC DNA]</scope>
    <source>
        <strain evidence="14">KCTC 52232</strain>
    </source>
</reference>
<dbReference type="InterPro" id="IPR012910">
    <property type="entry name" value="Plug_dom"/>
</dbReference>
<keyword evidence="6 8" id="KW-0472">Membrane</keyword>
<dbReference type="Pfam" id="PF00593">
    <property type="entry name" value="TonB_dep_Rec_b-barrel"/>
    <property type="match status" value="1"/>
</dbReference>
<name>A0ABW5XLU2_9SPHI</name>
<evidence type="ECO:0000256" key="10">
    <source>
        <dbReference type="SAM" id="Phobius"/>
    </source>
</evidence>
<comment type="subcellular location">
    <subcellularLocation>
        <location evidence="1 8">Cell outer membrane</location>
        <topology evidence="1 8">Multi-pass membrane protein</topology>
    </subcellularLocation>
</comment>
<dbReference type="RefSeq" id="WP_377123642.1">
    <property type="nucleotide sequence ID" value="NZ_JBHUON010000003.1"/>
</dbReference>
<sequence>MYTIFTKNECRRATEKRRKYLHLNYFIIAVMASAPLCVNALDLPNINAREINFRSTQAMAATVSGKVSDSKGQGIPGVTVAEKGSNNAVITNPSGEYQIKVSGPDAVLVFSYVGFDTQEIKASDKTVLNVVLSEKENALNEVVVVGYGSRKKSDLTGSVASISAENLKGRAIVNFGQAMAGQLAGVQVQQINGAPGGEGLAVRIRGTGSITQSNSPLYVVDGYPMESGAFQLINPADIESLQVLKDASSTAIYGSRGANGVVIITTKKGKVGQSVVNINVFRGYQNKTKIIPVLNRDQYVQWFIDGRNQAWLDQAVINADPNKMPHSINDANSRRNLYPSASSLYVIPDGTNGYKYNFLDPASVSQMPDNNWQEQLFRLAKMEQYELSVTGGTDKTKYAFSGSFVNEDGIIINTDYKRFNFRNNIETQVNSRLKIGFNLNAYSSNGNEQVNGRYSPLQFALQLPPIFDVRNADGTYGSMVRNPEVFGGDVANPIGVAEQITTYRKKYGWLGTVYGELDIIAGLKYRINVNGGIQDNNLKIFEPSTVDLDASRAPRPARGVNERNTNYDWVVEQTLSYNKKLAEKHDLVLLGGFSAQKNSNDYMYGEARGFPNDNIHTLNVGTMYQLSSTESQYSMISYFGRLNYTFDNRYLLTGTVRTDGSSRFGQNKKWGVFPSVSGAWRVSQENFMQGLSHTVNDLKLRASYGIAGNNRIGNYSAIGLLNTSFYPTGGVLQNTVNPSTVPNDDLGWEKVLQSNFGIDVGLFDDRIRLEADYYNSKSIDLLLNVPVPTITGYTTQIQNIGKVQNRGFEFLLTTRNLEGNFKWSSNFNISFNRNKVLEVGPGGQPIFGGAASANNTFITLPGQPIASFYGYVFEGVFTSQAELDKYPHLLSDKIGDGRYRDVNGDGKLDQTDKTYIGNNQPKFTGGFSNNFSYKNFSLSTQFGFSYGAKAFSFLNRLVGIYHGDRNGLLEQVDRWRSVDQPGDGMHFRATRNPIGLQRDPSSNWVTDVSYLRLRNVTLAYDFTKDLTKHLRVNGLRVYMTGQNLITWTKYIGYDPETSSEGDGLSRGGDYLGYPTARTLILGLNITF</sequence>
<evidence type="ECO:0000313" key="13">
    <source>
        <dbReference type="EMBL" id="MFD2863776.1"/>
    </source>
</evidence>
<organism evidence="13 14">
    <name type="scientific">Mucilaginibacter antarcticus</name>
    <dbReference type="NCBI Taxonomy" id="1855725"/>
    <lineage>
        <taxon>Bacteria</taxon>
        <taxon>Pseudomonadati</taxon>
        <taxon>Bacteroidota</taxon>
        <taxon>Sphingobacteriia</taxon>
        <taxon>Sphingobacteriales</taxon>
        <taxon>Sphingobacteriaceae</taxon>
        <taxon>Mucilaginibacter</taxon>
    </lineage>
</organism>
<keyword evidence="3 8" id="KW-1134">Transmembrane beta strand</keyword>
<dbReference type="EMBL" id="JBHUON010000003">
    <property type="protein sequence ID" value="MFD2863776.1"/>
    <property type="molecule type" value="Genomic_DNA"/>
</dbReference>
<evidence type="ECO:0000256" key="1">
    <source>
        <dbReference type="ARBA" id="ARBA00004571"/>
    </source>
</evidence>
<feature type="transmembrane region" description="Helical" evidence="10">
    <location>
        <begin position="21"/>
        <end position="41"/>
    </location>
</feature>
<dbReference type="PROSITE" id="PS52016">
    <property type="entry name" value="TONB_DEPENDENT_REC_3"/>
    <property type="match status" value="1"/>
</dbReference>
<keyword evidence="5 9" id="KW-0798">TonB box</keyword>
<dbReference type="Gene3D" id="2.170.130.10">
    <property type="entry name" value="TonB-dependent receptor, plug domain"/>
    <property type="match status" value="1"/>
</dbReference>
<dbReference type="InterPro" id="IPR000531">
    <property type="entry name" value="Beta-barrel_TonB"/>
</dbReference>
<evidence type="ECO:0000256" key="9">
    <source>
        <dbReference type="RuleBase" id="RU003357"/>
    </source>
</evidence>
<keyword evidence="7 8" id="KW-0998">Cell outer membrane</keyword>